<dbReference type="EMBL" id="BKCJ011363634">
    <property type="protein sequence ID" value="GFD25818.1"/>
    <property type="molecule type" value="Genomic_DNA"/>
</dbReference>
<evidence type="ECO:0000256" key="2">
    <source>
        <dbReference type="SAM" id="MobiDB-lite"/>
    </source>
</evidence>
<feature type="coiled-coil region" evidence="1">
    <location>
        <begin position="2"/>
        <end position="29"/>
    </location>
</feature>
<keyword evidence="1" id="KW-0175">Coiled coil</keyword>
<feature type="region of interest" description="Disordered" evidence="2">
    <location>
        <begin position="67"/>
        <end position="87"/>
    </location>
</feature>
<name>A0A699UWQ7_TANCI</name>
<sequence>QLDEALKEKEDLKAKLEKFETSLKNITKLLDSQISAKVKTGLGYDSQLNEKEVLDIKEKEVTKTVFDNRSSDEENSVANDRFKKGEGYHAVPPSLTGNYMPPKLNLLFAGLDNSVYKFKISETVTNLDKDEKDAPETSTACVEKPKEDRSSAPLIED</sequence>
<comment type="caution">
    <text evidence="3">The sequence shown here is derived from an EMBL/GenBank/DDBJ whole genome shotgun (WGS) entry which is preliminary data.</text>
</comment>
<reference evidence="3" key="1">
    <citation type="journal article" date="2019" name="Sci. Rep.">
        <title>Draft genome of Tanacetum cinerariifolium, the natural source of mosquito coil.</title>
        <authorList>
            <person name="Yamashiro T."/>
            <person name="Shiraishi A."/>
            <person name="Satake H."/>
            <person name="Nakayama K."/>
        </authorList>
    </citation>
    <scope>NUCLEOTIDE SEQUENCE</scope>
</reference>
<accession>A0A699UWQ7</accession>
<evidence type="ECO:0000313" key="3">
    <source>
        <dbReference type="EMBL" id="GFD25818.1"/>
    </source>
</evidence>
<dbReference type="AlphaFoldDB" id="A0A699UWQ7"/>
<organism evidence="3">
    <name type="scientific">Tanacetum cinerariifolium</name>
    <name type="common">Dalmatian daisy</name>
    <name type="synonym">Chrysanthemum cinerariifolium</name>
    <dbReference type="NCBI Taxonomy" id="118510"/>
    <lineage>
        <taxon>Eukaryota</taxon>
        <taxon>Viridiplantae</taxon>
        <taxon>Streptophyta</taxon>
        <taxon>Embryophyta</taxon>
        <taxon>Tracheophyta</taxon>
        <taxon>Spermatophyta</taxon>
        <taxon>Magnoliopsida</taxon>
        <taxon>eudicotyledons</taxon>
        <taxon>Gunneridae</taxon>
        <taxon>Pentapetalae</taxon>
        <taxon>asterids</taxon>
        <taxon>campanulids</taxon>
        <taxon>Asterales</taxon>
        <taxon>Asteraceae</taxon>
        <taxon>Asteroideae</taxon>
        <taxon>Anthemideae</taxon>
        <taxon>Anthemidinae</taxon>
        <taxon>Tanacetum</taxon>
    </lineage>
</organism>
<gene>
    <name evidence="3" type="ORF">Tci_897787</name>
</gene>
<feature type="non-terminal residue" evidence="3">
    <location>
        <position position="1"/>
    </location>
</feature>
<feature type="region of interest" description="Disordered" evidence="2">
    <location>
        <begin position="126"/>
        <end position="157"/>
    </location>
</feature>
<proteinExistence type="predicted"/>
<evidence type="ECO:0000256" key="1">
    <source>
        <dbReference type="SAM" id="Coils"/>
    </source>
</evidence>
<protein>
    <submittedName>
        <fullName evidence="3">Uncharacterized protein</fullName>
    </submittedName>
</protein>